<proteinExistence type="predicted"/>
<dbReference type="InterPro" id="IPR013955">
    <property type="entry name" value="Rep_factor-A_C"/>
</dbReference>
<sequence>MGKVCKKFDDLADILPNKESICIKVRVLCLWKVPSFLNPSDTSSIEMVLVDEKVRRFMLLLRSSCYTCLIPKLKRERQSIDYVINTTKIFVNPDIPEAEALKKGIDVHDIDVENVVPVIGAHAKPSLDEEFLCMHPKKKIAELNDLEEDGVFAVFGMVSGIVMGQEWWYPACNCHRSVVDDPGAYYCNGCSKHVFQVVPRFKVKIEVFDGAATCVFVLFDSEMSYIMEKSCAHFVAQAKFETLVGKSMLFTIDKGIKQTTVSDGTFRVKRTCSDPNIIEKFSVEDSYFTPVKPMSQVIDVDSDSSLDDVDVVADSQPLSFMKDIIATPPRLGVKITDNEAVIDGVKRNLSEVFDGVGEIHGNKHLKAVKIEKE</sequence>
<evidence type="ECO:0000313" key="2">
    <source>
        <dbReference type="EMBL" id="GAU25422.1"/>
    </source>
</evidence>
<accession>A0A2Z6MJE9</accession>
<dbReference type="SUPFAM" id="SSF50249">
    <property type="entry name" value="Nucleic acid-binding proteins"/>
    <property type="match status" value="1"/>
</dbReference>
<reference evidence="3" key="1">
    <citation type="journal article" date="2017" name="Front. Plant Sci.">
        <title>Climate Clever Clovers: New Paradigm to Reduce the Environmental Footprint of Ruminants by Breeding Low Methanogenic Forages Utilizing Haplotype Variation.</title>
        <authorList>
            <person name="Kaur P."/>
            <person name="Appels R."/>
            <person name="Bayer P.E."/>
            <person name="Keeble-Gagnere G."/>
            <person name="Wang J."/>
            <person name="Hirakawa H."/>
            <person name="Shirasawa K."/>
            <person name="Vercoe P."/>
            <person name="Stefanova K."/>
            <person name="Durmic Z."/>
            <person name="Nichols P."/>
            <person name="Revell C."/>
            <person name="Isobe S.N."/>
            <person name="Edwards D."/>
            <person name="Erskine W."/>
        </authorList>
    </citation>
    <scope>NUCLEOTIDE SEQUENCE [LARGE SCALE GENOMIC DNA]</scope>
    <source>
        <strain evidence="3">cv. Daliak</strain>
    </source>
</reference>
<dbReference type="OrthoDB" id="1431587at2759"/>
<dbReference type="AlphaFoldDB" id="A0A2Z6MJE9"/>
<dbReference type="PANTHER" id="PTHR47165:SF4">
    <property type="entry name" value="OS03G0429900 PROTEIN"/>
    <property type="match status" value="1"/>
</dbReference>
<dbReference type="Gene3D" id="2.40.50.140">
    <property type="entry name" value="Nucleic acid-binding proteins"/>
    <property type="match status" value="1"/>
</dbReference>
<dbReference type="InterPro" id="IPR012340">
    <property type="entry name" value="NA-bd_OB-fold"/>
</dbReference>
<protein>
    <recommendedName>
        <fullName evidence="1">Replication factor A C-terminal domain-containing protein</fullName>
    </recommendedName>
</protein>
<gene>
    <name evidence="2" type="ORF">TSUD_70750</name>
</gene>
<dbReference type="PANTHER" id="PTHR47165">
    <property type="entry name" value="OS03G0429900 PROTEIN"/>
    <property type="match status" value="1"/>
</dbReference>
<evidence type="ECO:0000259" key="1">
    <source>
        <dbReference type="Pfam" id="PF08646"/>
    </source>
</evidence>
<dbReference type="EMBL" id="DF973311">
    <property type="protein sequence ID" value="GAU25422.1"/>
    <property type="molecule type" value="Genomic_DNA"/>
</dbReference>
<organism evidence="2 3">
    <name type="scientific">Trifolium subterraneum</name>
    <name type="common">Subterranean clover</name>
    <dbReference type="NCBI Taxonomy" id="3900"/>
    <lineage>
        <taxon>Eukaryota</taxon>
        <taxon>Viridiplantae</taxon>
        <taxon>Streptophyta</taxon>
        <taxon>Embryophyta</taxon>
        <taxon>Tracheophyta</taxon>
        <taxon>Spermatophyta</taxon>
        <taxon>Magnoliopsida</taxon>
        <taxon>eudicotyledons</taxon>
        <taxon>Gunneridae</taxon>
        <taxon>Pentapetalae</taxon>
        <taxon>rosids</taxon>
        <taxon>fabids</taxon>
        <taxon>Fabales</taxon>
        <taxon>Fabaceae</taxon>
        <taxon>Papilionoideae</taxon>
        <taxon>50 kb inversion clade</taxon>
        <taxon>NPAAA clade</taxon>
        <taxon>Hologalegina</taxon>
        <taxon>IRL clade</taxon>
        <taxon>Trifolieae</taxon>
        <taxon>Trifolium</taxon>
    </lineage>
</organism>
<dbReference type="Proteomes" id="UP000242715">
    <property type="component" value="Unassembled WGS sequence"/>
</dbReference>
<name>A0A2Z6MJE9_TRISU</name>
<dbReference type="Pfam" id="PF08646">
    <property type="entry name" value="Rep_fac-A_C"/>
    <property type="match status" value="1"/>
</dbReference>
<feature type="domain" description="Replication factor A C-terminal" evidence="1">
    <location>
        <begin position="154"/>
        <end position="239"/>
    </location>
</feature>
<keyword evidence="3" id="KW-1185">Reference proteome</keyword>
<evidence type="ECO:0000313" key="3">
    <source>
        <dbReference type="Proteomes" id="UP000242715"/>
    </source>
</evidence>